<keyword evidence="3" id="KW-0804">Transcription</keyword>
<dbReference type="Proteomes" id="UP000321154">
    <property type="component" value="Unassembled WGS sequence"/>
</dbReference>
<sequence length="154" mass="16351">MPRDIPQIPENAPESVIRLGSTLQRLNDANRRYRVHTAKVLGMGTTELSALLAIADADDVTPSALSRDLVLSSGATTAVIDRLEKGGYIVRTSHPGDRRSLHLSLSEKGAGTVDSLNTAYQFVLSTTGTDEAIASALPQLDRISDALDAAALEI</sequence>
<dbReference type="Pfam" id="PF12802">
    <property type="entry name" value="MarR_2"/>
    <property type="match status" value="1"/>
</dbReference>
<keyword evidence="7" id="KW-1185">Reference proteome</keyword>
<reference evidence="6 8" key="2">
    <citation type="submission" date="2020-07" db="EMBL/GenBank/DDBJ databases">
        <title>Sequencing the genomes of 1000 actinobacteria strains.</title>
        <authorList>
            <person name="Klenk H.-P."/>
        </authorList>
    </citation>
    <scope>NUCLEOTIDE SEQUENCE [LARGE SCALE GENOMIC DNA]</scope>
    <source>
        <strain evidence="6 8">DSM 10309</strain>
    </source>
</reference>
<protein>
    <submittedName>
        <fullName evidence="6">DNA-binding MarR family transcriptional regulator</fullName>
    </submittedName>
</protein>
<dbReference type="EMBL" id="BJUV01000044">
    <property type="protein sequence ID" value="GEK84590.1"/>
    <property type="molecule type" value="Genomic_DNA"/>
</dbReference>
<proteinExistence type="predicted"/>
<organism evidence="6 8">
    <name type="scientific">Frigoribacterium faeni</name>
    <dbReference type="NCBI Taxonomy" id="145483"/>
    <lineage>
        <taxon>Bacteria</taxon>
        <taxon>Bacillati</taxon>
        <taxon>Actinomycetota</taxon>
        <taxon>Actinomycetes</taxon>
        <taxon>Micrococcales</taxon>
        <taxon>Microbacteriaceae</taxon>
        <taxon>Frigoribacterium</taxon>
    </lineage>
</organism>
<evidence type="ECO:0000313" key="6">
    <source>
        <dbReference type="EMBL" id="MBA8811874.1"/>
    </source>
</evidence>
<keyword evidence="2 6" id="KW-0238">DNA-binding</keyword>
<evidence type="ECO:0000256" key="3">
    <source>
        <dbReference type="ARBA" id="ARBA00023163"/>
    </source>
</evidence>
<reference evidence="5 7" key="1">
    <citation type="submission" date="2019-07" db="EMBL/GenBank/DDBJ databases">
        <title>Whole genome shotgun sequence of Frigoribacterium faeni NBRC 103066.</title>
        <authorList>
            <person name="Hosoyama A."/>
            <person name="Uohara A."/>
            <person name="Ohji S."/>
            <person name="Ichikawa N."/>
        </authorList>
    </citation>
    <scope>NUCLEOTIDE SEQUENCE [LARGE SCALE GENOMIC DNA]</scope>
    <source>
        <strain evidence="5 7">NBRC 103066</strain>
    </source>
</reference>
<accession>A0A7W3PHQ0</accession>
<evidence type="ECO:0000313" key="7">
    <source>
        <dbReference type="Proteomes" id="UP000321154"/>
    </source>
</evidence>
<dbReference type="SUPFAM" id="SSF46785">
    <property type="entry name" value="Winged helix' DNA-binding domain"/>
    <property type="match status" value="1"/>
</dbReference>
<dbReference type="PANTHER" id="PTHR42756:SF1">
    <property type="entry name" value="TRANSCRIPTIONAL REPRESSOR OF EMRAB OPERON"/>
    <property type="match status" value="1"/>
</dbReference>
<evidence type="ECO:0000259" key="4">
    <source>
        <dbReference type="PROSITE" id="PS50995"/>
    </source>
</evidence>
<gene>
    <name evidence="6" type="ORF">FB463_000098</name>
    <name evidence="5" type="ORF">FFA01_28990</name>
</gene>
<dbReference type="PANTHER" id="PTHR42756">
    <property type="entry name" value="TRANSCRIPTIONAL REGULATOR, MARR"/>
    <property type="match status" value="1"/>
</dbReference>
<dbReference type="Proteomes" id="UP000522688">
    <property type="component" value="Unassembled WGS sequence"/>
</dbReference>
<dbReference type="Gene3D" id="1.10.10.10">
    <property type="entry name" value="Winged helix-like DNA-binding domain superfamily/Winged helix DNA-binding domain"/>
    <property type="match status" value="1"/>
</dbReference>
<evidence type="ECO:0000256" key="2">
    <source>
        <dbReference type="ARBA" id="ARBA00023125"/>
    </source>
</evidence>
<dbReference type="InterPro" id="IPR036390">
    <property type="entry name" value="WH_DNA-bd_sf"/>
</dbReference>
<dbReference type="GO" id="GO:0003700">
    <property type="term" value="F:DNA-binding transcription factor activity"/>
    <property type="evidence" value="ECO:0007669"/>
    <property type="project" value="InterPro"/>
</dbReference>
<dbReference type="InterPro" id="IPR036388">
    <property type="entry name" value="WH-like_DNA-bd_sf"/>
</dbReference>
<evidence type="ECO:0000313" key="5">
    <source>
        <dbReference type="EMBL" id="GEK84590.1"/>
    </source>
</evidence>
<dbReference type="PROSITE" id="PS50995">
    <property type="entry name" value="HTH_MARR_2"/>
    <property type="match status" value="1"/>
</dbReference>
<keyword evidence="1" id="KW-0805">Transcription regulation</keyword>
<evidence type="ECO:0000313" key="8">
    <source>
        <dbReference type="Proteomes" id="UP000522688"/>
    </source>
</evidence>
<dbReference type="OrthoDB" id="162531at2"/>
<name>A0A7W3PHQ0_9MICO</name>
<dbReference type="AlphaFoldDB" id="A0A7W3PHQ0"/>
<dbReference type="RefSeq" id="WP_146856909.1">
    <property type="nucleotide sequence ID" value="NZ_BAAAHR010000007.1"/>
</dbReference>
<comment type="caution">
    <text evidence="6">The sequence shown here is derived from an EMBL/GenBank/DDBJ whole genome shotgun (WGS) entry which is preliminary data.</text>
</comment>
<dbReference type="EMBL" id="JACGWW010000001">
    <property type="protein sequence ID" value="MBA8811874.1"/>
    <property type="molecule type" value="Genomic_DNA"/>
</dbReference>
<dbReference type="InterPro" id="IPR000835">
    <property type="entry name" value="HTH_MarR-typ"/>
</dbReference>
<dbReference type="GO" id="GO:0003677">
    <property type="term" value="F:DNA binding"/>
    <property type="evidence" value="ECO:0007669"/>
    <property type="project" value="UniProtKB-KW"/>
</dbReference>
<dbReference type="SMART" id="SM00347">
    <property type="entry name" value="HTH_MARR"/>
    <property type="match status" value="1"/>
</dbReference>
<feature type="domain" description="HTH marR-type" evidence="4">
    <location>
        <begin position="16"/>
        <end position="145"/>
    </location>
</feature>
<dbReference type="PRINTS" id="PR00598">
    <property type="entry name" value="HTHMARR"/>
</dbReference>
<evidence type="ECO:0000256" key="1">
    <source>
        <dbReference type="ARBA" id="ARBA00023015"/>
    </source>
</evidence>